<evidence type="ECO:0000259" key="2">
    <source>
        <dbReference type="Pfam" id="PF03446"/>
    </source>
</evidence>
<dbReference type="InterPro" id="IPR008927">
    <property type="entry name" value="6-PGluconate_DH-like_C_sf"/>
</dbReference>
<protein>
    <recommendedName>
        <fullName evidence="6">6-phosphogluconate dehydrogenase NADP-binding domain-containing protein</fullName>
    </recommendedName>
</protein>
<accession>A0A1F5LEV3</accession>
<dbReference type="SUPFAM" id="SSF51735">
    <property type="entry name" value="NAD(P)-binding Rossmann-fold domains"/>
    <property type="match status" value="1"/>
</dbReference>
<dbReference type="Gene3D" id="3.40.50.1240">
    <property type="entry name" value="Phosphoglycerate mutase-like"/>
    <property type="match status" value="1"/>
</dbReference>
<feature type="domain" description="6-phosphogluconate dehydrogenase NADP-binding" evidence="2">
    <location>
        <begin position="7"/>
        <end position="146"/>
    </location>
</feature>
<dbReference type="InterPro" id="IPR013078">
    <property type="entry name" value="His_Pase_superF_clade-1"/>
</dbReference>
<organism evidence="4 5">
    <name type="scientific">Penicillium arizonense</name>
    <dbReference type="NCBI Taxonomy" id="1835702"/>
    <lineage>
        <taxon>Eukaryota</taxon>
        <taxon>Fungi</taxon>
        <taxon>Dikarya</taxon>
        <taxon>Ascomycota</taxon>
        <taxon>Pezizomycotina</taxon>
        <taxon>Eurotiomycetes</taxon>
        <taxon>Eurotiomycetidae</taxon>
        <taxon>Eurotiales</taxon>
        <taxon>Aspergillaceae</taxon>
        <taxon>Penicillium</taxon>
    </lineage>
</organism>
<gene>
    <name evidence="4" type="ORF">PENARI_c012G10884</name>
</gene>
<dbReference type="Pfam" id="PF03446">
    <property type="entry name" value="NAD_binding_2"/>
    <property type="match status" value="1"/>
</dbReference>
<dbReference type="InterPro" id="IPR051265">
    <property type="entry name" value="HIBADH-related_NP60_sf"/>
</dbReference>
<dbReference type="Pfam" id="PF00300">
    <property type="entry name" value="His_Phos_1"/>
    <property type="match status" value="1"/>
</dbReference>
<dbReference type="SUPFAM" id="SSF48179">
    <property type="entry name" value="6-phosphogluconate dehydrogenase C-terminal domain-like"/>
    <property type="match status" value="1"/>
</dbReference>
<dbReference type="GO" id="GO:0050661">
    <property type="term" value="F:NADP binding"/>
    <property type="evidence" value="ECO:0007669"/>
    <property type="project" value="InterPro"/>
</dbReference>
<dbReference type="InterPro" id="IPR029033">
    <property type="entry name" value="His_PPase_superfam"/>
</dbReference>
<keyword evidence="5" id="KW-1185">Reference proteome</keyword>
<feature type="domain" description="3-hydroxyisobutyrate dehydrogenase-like NAD-binding" evidence="3">
    <location>
        <begin position="166"/>
        <end position="272"/>
    </location>
</feature>
<dbReference type="SMART" id="SM00855">
    <property type="entry name" value="PGAM"/>
    <property type="match status" value="1"/>
</dbReference>
<dbReference type="GO" id="GO:0051287">
    <property type="term" value="F:NAD binding"/>
    <property type="evidence" value="ECO:0007669"/>
    <property type="project" value="InterPro"/>
</dbReference>
<dbReference type="PANTHER" id="PTHR43580">
    <property type="entry name" value="OXIDOREDUCTASE GLYR1-RELATED"/>
    <property type="match status" value="1"/>
</dbReference>
<dbReference type="AlphaFoldDB" id="A0A1F5LEV3"/>
<dbReference type="GeneID" id="34577779"/>
<dbReference type="InterPro" id="IPR013328">
    <property type="entry name" value="6PGD_dom2"/>
</dbReference>
<dbReference type="CDD" id="cd07067">
    <property type="entry name" value="HP_PGM_like"/>
    <property type="match status" value="1"/>
</dbReference>
<dbReference type="InterPro" id="IPR029154">
    <property type="entry name" value="HIBADH-like_NADP-bd"/>
</dbReference>
<sequence length="549" mass="60168">MTTSNPQVGWIGLGSMGLAMAQNVQQFLHREKKPGLRFWNRTASRGAPLESIGAVGCHSISQLVRQCDLVFISDEHCVLIVHKKTSDDVALVSIIDQILAVEDIDGKRNSSFVAAPVFGATPAAQKGQVLMAMSGPSEAIELASPFGKGVIAREVMIVSDEPEKATLLKALGNFIVAGTMEIVGEAHVLAEKSNLGSGTLEKLLELNFGSLAYSDSTRMTQGVYMPGEGQSPWSNLNLGIKDVQHGISCARDAGTRLKVAEVALEHMLRAKQFSDENGGRPLDSSSGYGIIRQDAGLDFENEFIAIIMIFCSAALFYVKYPYRHQESAPSRMLYRLHIVRHAEGTHNPAHDTTILDPPLTERGIEQSQELSQTFQFKESVGLVLASPLRRTLQTAHIGFQQTLDQRYYAKGSGAGVQKGAQFVLEPDVQAHSSRPCDTGSDISILQSEYQDLPWDILELDPTFPNKEGLYASDSETLKQRGWRIQRRLEEKFKELANTARPDIVVVTHGGFIRFVTGDETLVIGPAKARSFMVSFDQDSRLVIEHSLSG</sequence>
<dbReference type="PANTHER" id="PTHR43580:SF8">
    <property type="entry name" value="6-PHOSPHOGLUCONATE DEHYDROGENASE NADP-BINDING DOMAIN-CONTAINING PROTEIN-RELATED"/>
    <property type="match status" value="1"/>
</dbReference>
<dbReference type="EMBL" id="LXJU01000012">
    <property type="protein sequence ID" value="OGE51665.1"/>
    <property type="molecule type" value="Genomic_DNA"/>
</dbReference>
<dbReference type="InterPro" id="IPR036291">
    <property type="entry name" value="NAD(P)-bd_dom_sf"/>
</dbReference>
<dbReference type="Gene3D" id="1.10.1040.10">
    <property type="entry name" value="N-(1-d-carboxylethyl)-l-norvaline Dehydrogenase, domain 2"/>
    <property type="match status" value="1"/>
</dbReference>
<evidence type="ECO:0000259" key="3">
    <source>
        <dbReference type="Pfam" id="PF14833"/>
    </source>
</evidence>
<dbReference type="RefSeq" id="XP_022487109.1">
    <property type="nucleotide sequence ID" value="XM_022633045.1"/>
</dbReference>
<evidence type="ECO:0000256" key="1">
    <source>
        <dbReference type="ARBA" id="ARBA00007598"/>
    </source>
</evidence>
<dbReference type="Pfam" id="PF14833">
    <property type="entry name" value="NAD_binding_11"/>
    <property type="match status" value="1"/>
</dbReference>
<dbReference type="Gene3D" id="3.40.50.720">
    <property type="entry name" value="NAD(P)-binding Rossmann-like Domain"/>
    <property type="match status" value="1"/>
</dbReference>
<evidence type="ECO:0008006" key="6">
    <source>
        <dbReference type="Google" id="ProtNLM"/>
    </source>
</evidence>
<dbReference type="InterPro" id="IPR006115">
    <property type="entry name" value="6PGDH_NADP-bd"/>
</dbReference>
<dbReference type="Proteomes" id="UP000177622">
    <property type="component" value="Unassembled WGS sequence"/>
</dbReference>
<dbReference type="OrthoDB" id="496981at2759"/>
<comment type="similarity">
    <text evidence="1">Belongs to the HIBADH-related family. NP60 subfamily.</text>
</comment>
<evidence type="ECO:0000313" key="4">
    <source>
        <dbReference type="EMBL" id="OGE51665.1"/>
    </source>
</evidence>
<proteinExistence type="inferred from homology"/>
<dbReference type="SUPFAM" id="SSF53254">
    <property type="entry name" value="Phosphoglycerate mutase-like"/>
    <property type="match status" value="1"/>
</dbReference>
<reference evidence="4 5" key="1">
    <citation type="journal article" date="2016" name="Sci. Rep.">
        <title>Penicillium arizonense, a new, genome sequenced fungal species, reveals a high chemical diversity in secreted metabolites.</title>
        <authorList>
            <person name="Grijseels S."/>
            <person name="Nielsen J.C."/>
            <person name="Randelovic M."/>
            <person name="Nielsen J."/>
            <person name="Nielsen K.F."/>
            <person name="Workman M."/>
            <person name="Frisvad J.C."/>
        </authorList>
    </citation>
    <scope>NUCLEOTIDE SEQUENCE [LARGE SCALE GENOMIC DNA]</scope>
    <source>
        <strain evidence="4 5">CBS 141311</strain>
    </source>
</reference>
<evidence type="ECO:0000313" key="5">
    <source>
        <dbReference type="Proteomes" id="UP000177622"/>
    </source>
</evidence>
<comment type="caution">
    <text evidence="4">The sequence shown here is derived from an EMBL/GenBank/DDBJ whole genome shotgun (WGS) entry which is preliminary data.</text>
</comment>
<name>A0A1F5LEV3_PENAI</name>